<proteinExistence type="predicted"/>
<evidence type="ECO:0000313" key="2">
    <source>
        <dbReference type="Proteomes" id="UP001230649"/>
    </source>
</evidence>
<protein>
    <submittedName>
        <fullName evidence="1">Uncharacterized protein</fullName>
    </submittedName>
</protein>
<evidence type="ECO:0000313" key="1">
    <source>
        <dbReference type="EMBL" id="KAJ9108048.1"/>
    </source>
</evidence>
<dbReference type="Proteomes" id="UP001230649">
    <property type="component" value="Unassembled WGS sequence"/>
</dbReference>
<comment type="caution">
    <text evidence="1">The sequence shown here is derived from an EMBL/GenBank/DDBJ whole genome shotgun (WGS) entry which is preliminary data.</text>
</comment>
<gene>
    <name evidence="1" type="ORF">QFC20_003617</name>
</gene>
<name>A0ACC2W9E9_9TREE</name>
<organism evidence="1 2">
    <name type="scientific">Naganishia adeliensis</name>
    <dbReference type="NCBI Taxonomy" id="92952"/>
    <lineage>
        <taxon>Eukaryota</taxon>
        <taxon>Fungi</taxon>
        <taxon>Dikarya</taxon>
        <taxon>Basidiomycota</taxon>
        <taxon>Agaricomycotina</taxon>
        <taxon>Tremellomycetes</taxon>
        <taxon>Filobasidiales</taxon>
        <taxon>Filobasidiaceae</taxon>
        <taxon>Naganishia</taxon>
    </lineage>
</organism>
<accession>A0ACC2W9E9</accession>
<keyword evidence="2" id="KW-1185">Reference proteome</keyword>
<sequence length="551" mass="60168">MRRLTSILSSATTLPSSKQLKRSRDSFSALANAFFVFWVWRYVCVEAYRYLRAKGLVGVGKDGAGSVKKFIVSLLLRLPSSRAKLSKELAQTRQQLELKLVPLQESLPEGLKYQATMPLEGKSADWLKEEMERLRSMEKSDVKEGRVSGAVYHGGEDINQVIMDATSKFIVSNPLHPDVFPGIRKMEAEIVSMCLNLFNNPHGAGTTTSGGTESILMACKAYRDWARATKGITTPEMIIPASAHAAFWKASDYFGIKLHVVPVHKVSRKADVQRMARAINPNTIMLVGSAPNFPDGAVDPIADLAKLARKHKLGLHVDCCLGSFLMPFLKRVDRDLPEFDFSVDGVTSISCDTHKYGSSVIMYKNSDLRKYQYYIQPDWAGGVYASPSMAGSRPGSIIAGAWAVMTHLGQSGYAQSCETIITAARRLKTALHQDPVLSADLYVLGDPLVSVVAFGSESVNIYAVGDAMGKKGWHLNALAEPAALHLAVTMPTARNIDNLLKDLKEVLTEVKNSPATSGDMVALYGVGQTSVGPTVVTQLAEAFIDTLYMTR</sequence>
<reference evidence="1" key="1">
    <citation type="submission" date="2023-04" db="EMBL/GenBank/DDBJ databases">
        <title>Draft Genome sequencing of Naganishia species isolated from polar environments using Oxford Nanopore Technology.</title>
        <authorList>
            <person name="Leo P."/>
            <person name="Venkateswaran K."/>
        </authorList>
    </citation>
    <scope>NUCLEOTIDE SEQUENCE</scope>
    <source>
        <strain evidence="1">MNA-CCFEE 5262</strain>
    </source>
</reference>
<dbReference type="EMBL" id="JASBWS010000034">
    <property type="protein sequence ID" value="KAJ9108048.1"/>
    <property type="molecule type" value="Genomic_DNA"/>
</dbReference>